<dbReference type="RefSeq" id="WP_184812954.1">
    <property type="nucleotide sequence ID" value="NZ_JACHJQ010000005.1"/>
</dbReference>
<evidence type="ECO:0000313" key="3">
    <source>
        <dbReference type="EMBL" id="MBB4908868.1"/>
    </source>
</evidence>
<keyword evidence="2" id="KW-0812">Transmembrane</keyword>
<dbReference type="Gene3D" id="3.30.310.50">
    <property type="entry name" value="Alpha-D-phosphohexomutase, C-terminal domain"/>
    <property type="match status" value="1"/>
</dbReference>
<feature type="compositionally biased region" description="Acidic residues" evidence="1">
    <location>
        <begin position="181"/>
        <end position="190"/>
    </location>
</feature>
<name>A0A7W7Q8K7_9PSEU</name>
<feature type="transmembrane region" description="Helical" evidence="2">
    <location>
        <begin position="30"/>
        <end position="50"/>
    </location>
</feature>
<evidence type="ECO:0000256" key="2">
    <source>
        <dbReference type="SAM" id="Phobius"/>
    </source>
</evidence>
<evidence type="ECO:0000313" key="4">
    <source>
        <dbReference type="Proteomes" id="UP000520767"/>
    </source>
</evidence>
<dbReference type="AlphaFoldDB" id="A0A7W7Q8K7"/>
<keyword evidence="2" id="KW-1133">Transmembrane helix</keyword>
<accession>A0A7W7Q8K7</accession>
<feature type="transmembrane region" description="Helical" evidence="2">
    <location>
        <begin position="5"/>
        <end position="24"/>
    </location>
</feature>
<proteinExistence type="predicted"/>
<dbReference type="EMBL" id="JACHJQ010000005">
    <property type="protein sequence ID" value="MBB4908868.1"/>
    <property type="molecule type" value="Genomic_DNA"/>
</dbReference>
<keyword evidence="4" id="KW-1185">Reference proteome</keyword>
<keyword evidence="2" id="KW-0472">Membrane</keyword>
<sequence>MTLIVAVKVAIIVAILVLPSWFAISLGAAHGVALVLVAVAAAVILIVGAFRRRKRAGEMTMLTTETRIETTNASPYLVHLCRHATKIGKHLRRGHMRGGHARPEVLGVEFSDTHGTLDLSWGRCVLDADPEALTVRIEAATEEHLRGIQNIISADLERFGHRDNLTVSWQHASTGQRAGDDGDAEQDAEGGEERQYRHGRPGQST</sequence>
<organism evidence="3 4">
    <name type="scientific">Actinophytocola algeriensis</name>
    <dbReference type="NCBI Taxonomy" id="1768010"/>
    <lineage>
        <taxon>Bacteria</taxon>
        <taxon>Bacillati</taxon>
        <taxon>Actinomycetota</taxon>
        <taxon>Actinomycetes</taxon>
        <taxon>Pseudonocardiales</taxon>
        <taxon>Pseudonocardiaceae</taxon>
    </lineage>
</organism>
<evidence type="ECO:0008006" key="5">
    <source>
        <dbReference type="Google" id="ProtNLM"/>
    </source>
</evidence>
<dbReference type="InterPro" id="IPR014543">
    <property type="entry name" value="UCP028291"/>
</dbReference>
<comment type="caution">
    <text evidence="3">The sequence shown here is derived from an EMBL/GenBank/DDBJ whole genome shotgun (WGS) entry which is preliminary data.</text>
</comment>
<reference evidence="3 4" key="1">
    <citation type="submission" date="2020-08" db="EMBL/GenBank/DDBJ databases">
        <title>Genomic Encyclopedia of Type Strains, Phase III (KMG-III): the genomes of soil and plant-associated and newly described type strains.</title>
        <authorList>
            <person name="Whitman W."/>
        </authorList>
    </citation>
    <scope>NUCLEOTIDE SEQUENCE [LARGE SCALE GENOMIC DNA]</scope>
    <source>
        <strain evidence="3 4">CECT 8960</strain>
    </source>
</reference>
<evidence type="ECO:0000256" key="1">
    <source>
        <dbReference type="SAM" id="MobiDB-lite"/>
    </source>
</evidence>
<feature type="region of interest" description="Disordered" evidence="1">
    <location>
        <begin position="171"/>
        <end position="205"/>
    </location>
</feature>
<gene>
    <name evidence="3" type="ORF">FHR82_005121</name>
</gene>
<protein>
    <recommendedName>
        <fullName evidence="5">DUF2218 domain-containing protein</fullName>
    </recommendedName>
</protein>
<dbReference type="Pfam" id="PF09981">
    <property type="entry name" value="DUF2218"/>
    <property type="match status" value="1"/>
</dbReference>
<dbReference type="Proteomes" id="UP000520767">
    <property type="component" value="Unassembled WGS sequence"/>
</dbReference>